<dbReference type="GO" id="GO:0005524">
    <property type="term" value="F:ATP binding"/>
    <property type="evidence" value="ECO:0007669"/>
    <property type="project" value="UniProtKB-KW"/>
</dbReference>
<dbReference type="SMART" id="SM00382">
    <property type="entry name" value="AAA"/>
    <property type="match status" value="1"/>
</dbReference>
<dbReference type="PANTHER" id="PTHR43038">
    <property type="entry name" value="ATP-BINDING CASSETTE, SUB-FAMILY H, MEMBER 1"/>
    <property type="match status" value="1"/>
</dbReference>
<dbReference type="Gene3D" id="3.40.50.300">
    <property type="entry name" value="P-loop containing nucleotide triphosphate hydrolases"/>
    <property type="match status" value="1"/>
</dbReference>
<dbReference type="InterPro" id="IPR027417">
    <property type="entry name" value="P-loop_NTPase"/>
</dbReference>
<dbReference type="InterPro" id="IPR017871">
    <property type="entry name" value="ABC_transporter-like_CS"/>
</dbReference>
<dbReference type="PANTHER" id="PTHR43038:SF3">
    <property type="entry name" value="ABC TRANSPORTER G FAMILY MEMBER 20 ISOFORM X1"/>
    <property type="match status" value="1"/>
</dbReference>
<dbReference type="AlphaFoldDB" id="A0A8J6TJL5"/>
<keyword evidence="1" id="KW-0547">Nucleotide-binding</keyword>
<evidence type="ECO:0000256" key="1">
    <source>
        <dbReference type="ARBA" id="ARBA00022741"/>
    </source>
</evidence>
<evidence type="ECO:0000259" key="3">
    <source>
        <dbReference type="PROSITE" id="PS50893"/>
    </source>
</evidence>
<gene>
    <name evidence="4" type="ORF">H8E29_15240</name>
</gene>
<dbReference type="EMBL" id="JACNJN010000178">
    <property type="protein sequence ID" value="MBC8336615.1"/>
    <property type="molecule type" value="Genomic_DNA"/>
</dbReference>
<dbReference type="CDD" id="cd03230">
    <property type="entry name" value="ABC_DR_subfamily_A"/>
    <property type="match status" value="1"/>
</dbReference>
<proteinExistence type="predicted"/>
<dbReference type="PROSITE" id="PS00211">
    <property type="entry name" value="ABC_TRANSPORTER_1"/>
    <property type="match status" value="1"/>
</dbReference>
<sequence length="310" mass="34121">MTPAIITKDLTKKFGDFTAVNGINFEAARGEIFGFLGPNGSGKTTTIRMMLGLLPPTAGEIQALGISVKGNQAELQQRVGYMSQRFSLYNDLTVQQNLQFYGAAYGLNKVDLKNRIQDALAMAGLEGRENAKTKDLSGGWRQRLALSTAILHRPELIFLDEPTAGVDPISRRAFWDLLYQLVADGVTVFVTTHYMDEAEHCHDLAFIQRGNIIARGSPARIKETMMDGQVLEISTSDAIKTVKVLRAAQKAGKIPLKEVELYGSLVHVVAPNIEKKINDIQAILKKAEIRTEQMAVIEASLEDVFIASMK</sequence>
<dbReference type="Proteomes" id="UP000614469">
    <property type="component" value="Unassembled WGS sequence"/>
</dbReference>
<organism evidence="4 5">
    <name type="scientific">Candidatus Desulfolinea nitratireducens</name>
    <dbReference type="NCBI Taxonomy" id="2841698"/>
    <lineage>
        <taxon>Bacteria</taxon>
        <taxon>Bacillati</taxon>
        <taxon>Chloroflexota</taxon>
        <taxon>Anaerolineae</taxon>
        <taxon>Anaerolineales</taxon>
        <taxon>Anaerolineales incertae sedis</taxon>
        <taxon>Candidatus Desulfolinea</taxon>
    </lineage>
</organism>
<evidence type="ECO:0000313" key="5">
    <source>
        <dbReference type="Proteomes" id="UP000614469"/>
    </source>
</evidence>
<protein>
    <submittedName>
        <fullName evidence="4">ABC transporter ATP-binding protein</fullName>
    </submittedName>
</protein>
<dbReference type="InterPro" id="IPR003593">
    <property type="entry name" value="AAA+_ATPase"/>
</dbReference>
<evidence type="ECO:0000256" key="2">
    <source>
        <dbReference type="ARBA" id="ARBA00022840"/>
    </source>
</evidence>
<dbReference type="PROSITE" id="PS50893">
    <property type="entry name" value="ABC_TRANSPORTER_2"/>
    <property type="match status" value="1"/>
</dbReference>
<name>A0A8J6TJL5_9CHLR</name>
<accession>A0A8J6TJL5</accession>
<dbReference type="GO" id="GO:0016887">
    <property type="term" value="F:ATP hydrolysis activity"/>
    <property type="evidence" value="ECO:0007669"/>
    <property type="project" value="InterPro"/>
</dbReference>
<feature type="domain" description="ABC transporter" evidence="3">
    <location>
        <begin position="5"/>
        <end position="234"/>
    </location>
</feature>
<comment type="caution">
    <text evidence="4">The sequence shown here is derived from an EMBL/GenBank/DDBJ whole genome shotgun (WGS) entry which is preliminary data.</text>
</comment>
<evidence type="ECO:0000313" key="4">
    <source>
        <dbReference type="EMBL" id="MBC8336615.1"/>
    </source>
</evidence>
<dbReference type="Pfam" id="PF00005">
    <property type="entry name" value="ABC_tran"/>
    <property type="match status" value="1"/>
</dbReference>
<dbReference type="InterPro" id="IPR003439">
    <property type="entry name" value="ABC_transporter-like_ATP-bd"/>
</dbReference>
<keyword evidence="2 4" id="KW-0067">ATP-binding</keyword>
<reference evidence="4 5" key="1">
    <citation type="submission" date="2020-08" db="EMBL/GenBank/DDBJ databases">
        <title>Bridging the membrane lipid divide: bacteria of the FCB group superphylum have the potential to synthesize archaeal ether lipids.</title>
        <authorList>
            <person name="Villanueva L."/>
            <person name="Von Meijenfeldt F.A.B."/>
            <person name="Westbye A.B."/>
            <person name="Yadav S."/>
            <person name="Hopmans E.C."/>
            <person name="Dutilh B.E."/>
            <person name="Sinninghe Damste J.S."/>
        </authorList>
    </citation>
    <scope>NUCLEOTIDE SEQUENCE [LARGE SCALE GENOMIC DNA]</scope>
    <source>
        <strain evidence="4">NIOZ-UU36</strain>
    </source>
</reference>
<dbReference type="SUPFAM" id="SSF52540">
    <property type="entry name" value="P-loop containing nucleoside triphosphate hydrolases"/>
    <property type="match status" value="1"/>
</dbReference>